<dbReference type="GO" id="GO:0016829">
    <property type="term" value="F:lyase activity"/>
    <property type="evidence" value="ECO:0007669"/>
    <property type="project" value="UniProtKB-KW"/>
</dbReference>
<dbReference type="InterPro" id="IPR008397">
    <property type="entry name" value="Alginate_lyase_dom"/>
</dbReference>
<dbReference type="GO" id="GO:0042597">
    <property type="term" value="C:periplasmic space"/>
    <property type="evidence" value="ECO:0007669"/>
    <property type="project" value="UniProtKB-SubCell"/>
</dbReference>
<organism evidence="7">
    <name type="scientific">bacterium symbiont of Plakortis simplex pPSA11D7</name>
    <dbReference type="NCBI Taxonomy" id="1256903"/>
    <lineage>
        <taxon>Bacteria</taxon>
    </lineage>
</organism>
<evidence type="ECO:0000259" key="5">
    <source>
        <dbReference type="Pfam" id="PF05426"/>
    </source>
</evidence>
<dbReference type="PANTHER" id="PTHR39210">
    <property type="entry name" value="HEPARIN-SULFATE LYASE"/>
    <property type="match status" value="1"/>
</dbReference>
<evidence type="ECO:0000259" key="6">
    <source>
        <dbReference type="Pfam" id="PF07940"/>
    </source>
</evidence>
<keyword evidence="4" id="KW-0456">Lyase</keyword>
<reference evidence="7" key="1">
    <citation type="journal article" date="2013" name="Environ. Microbiol. Rep.">
        <title>Polyketide genes in the marine sponge Plakortis simplex: a new group of mono-modular type I polyketide synthases from sponge symbionts.</title>
        <authorList>
            <person name="Della Sala G."/>
            <person name="Hochmuth T."/>
            <person name="Costantino V."/>
            <person name="Teta R."/>
            <person name="Gerwick W."/>
            <person name="Gerwick L."/>
            <person name="Piel J."/>
            <person name="Mangoni A."/>
        </authorList>
    </citation>
    <scope>NUCLEOTIDE SEQUENCE</scope>
</reference>
<dbReference type="InterPro" id="IPR012480">
    <property type="entry name" value="Hepar_II_III_C"/>
</dbReference>
<protein>
    <submittedName>
        <fullName evidence="7">Uncharacterized protein</fullName>
    </submittedName>
</protein>
<evidence type="ECO:0000256" key="1">
    <source>
        <dbReference type="ARBA" id="ARBA00004418"/>
    </source>
</evidence>
<dbReference type="Gene3D" id="1.50.10.100">
    <property type="entry name" value="Chondroitin AC/alginate lyase"/>
    <property type="match status" value="1"/>
</dbReference>
<dbReference type="Pfam" id="PF07940">
    <property type="entry name" value="Hepar_II_III_C"/>
    <property type="match status" value="1"/>
</dbReference>
<dbReference type="SUPFAM" id="SSF48230">
    <property type="entry name" value="Chondroitin AC/alginate lyase"/>
    <property type="match status" value="1"/>
</dbReference>
<evidence type="ECO:0000256" key="2">
    <source>
        <dbReference type="ARBA" id="ARBA00022729"/>
    </source>
</evidence>
<keyword evidence="3" id="KW-0574">Periplasm</keyword>
<dbReference type="AlphaFoldDB" id="V5JAF3"/>
<keyword evidence="2" id="KW-0732">Signal</keyword>
<comment type="subcellular location">
    <subcellularLocation>
        <location evidence="1">Periplasm</location>
    </subcellularLocation>
</comment>
<dbReference type="EMBL" id="JX946308">
    <property type="protein sequence ID" value="AGH13581.1"/>
    <property type="molecule type" value="Genomic_DNA"/>
</dbReference>
<accession>V5JAF3</accession>
<dbReference type="PANTHER" id="PTHR39210:SF1">
    <property type="entry name" value="HEPARIN-SULFATE LYASE"/>
    <property type="match status" value="1"/>
</dbReference>
<sequence>MRRRAGALLAVDLEPPDEPAGLYHNYFCPDHAVELRFDPRTPRAHVCPVDGRVWSGSPFDEAWRFGANHLLAHGALQAALLWRLDGDARAADRAAAVLTGYARRYPEYPLGTHTSRGGGRGKATYQSLDEANIIVPLARAYDLLRERLPAADRELIEGDLLRLAASHIRAQRFHEVHNIECWHHAALAAVGTAVGDDALVDEAIDGAFGFRRLLRDGLADGLWWECSSSYHFYAAHALTTLAAVVAAARPECAHAEELRLMYAAPLAIRMPDGRLPATNDCWFFSSLRGDLCHGVPPACALYEVAAGWFGDPDFHAVLAENYRSRPRDSMEALLYGPDEVQAAGSGAGDVGANGTGSVSLPDIGLSVLRQRHAPGSPDSWVLLKHGPPGGGHGHPDKLALSLYAAGEPVSPDLGSPGYGVPLHRSWYRQSFSHNTVILDRRSQPPARGELIGFERAPDGPDQVQARVRFGAGGAGAGDDEEALYAGTTMARAVASDGRCFLDWFSVRSPGEHVVQWLFRVRGALARLRGTAAGGLAADIPHVSVRESGIAAGAAAALWHTAGGWVALHLPREAGGSVAVGDAPFNPASELTDLLVRTRQGRAADFLTVVETGGADSEPARIEWEEATGSLVIRRDDGEHRWRLPDADGAGWRAG</sequence>
<dbReference type="InterPro" id="IPR008929">
    <property type="entry name" value="Chondroitin_lyas"/>
</dbReference>
<dbReference type="Gene3D" id="2.70.98.70">
    <property type="match status" value="1"/>
</dbReference>
<feature type="domain" description="Alginate lyase" evidence="5">
    <location>
        <begin position="76"/>
        <end position="246"/>
    </location>
</feature>
<evidence type="ECO:0000256" key="4">
    <source>
        <dbReference type="ARBA" id="ARBA00023239"/>
    </source>
</evidence>
<name>V5JAF3_UNCXX</name>
<evidence type="ECO:0000256" key="3">
    <source>
        <dbReference type="ARBA" id="ARBA00022764"/>
    </source>
</evidence>
<proteinExistence type="predicted"/>
<dbReference type="Pfam" id="PF05426">
    <property type="entry name" value="Alginate_lyase"/>
    <property type="match status" value="1"/>
</dbReference>
<feature type="domain" description="Heparinase II/III-like C-terminal" evidence="6">
    <location>
        <begin position="354"/>
        <end position="524"/>
    </location>
</feature>
<evidence type="ECO:0000313" key="7">
    <source>
        <dbReference type="EMBL" id="AGH13581.1"/>
    </source>
</evidence>